<organism evidence="2 3">
    <name type="scientific">Vasconcelosia minhoensis LEGE 07310</name>
    <dbReference type="NCBI Taxonomy" id="915328"/>
    <lineage>
        <taxon>Bacteria</taxon>
        <taxon>Bacillati</taxon>
        <taxon>Cyanobacteriota</taxon>
        <taxon>Cyanophyceae</taxon>
        <taxon>Nodosilineales</taxon>
        <taxon>Cymatolegaceae</taxon>
        <taxon>Vasconcelosia</taxon>
        <taxon>Vasconcelosia minhoensis</taxon>
    </lineage>
</organism>
<dbReference type="RefSeq" id="WP_193907432.1">
    <property type="nucleotide sequence ID" value="NZ_JADEXG010000025.1"/>
</dbReference>
<evidence type="ECO:0000259" key="1">
    <source>
        <dbReference type="Pfam" id="PF00535"/>
    </source>
</evidence>
<evidence type="ECO:0000313" key="3">
    <source>
        <dbReference type="Proteomes" id="UP000636505"/>
    </source>
</evidence>
<accession>A0A8J7AP60</accession>
<name>A0A8J7AP60_9CYAN</name>
<proteinExistence type="predicted"/>
<dbReference type="PANTHER" id="PTHR43685">
    <property type="entry name" value="GLYCOSYLTRANSFERASE"/>
    <property type="match status" value="1"/>
</dbReference>
<dbReference type="AlphaFoldDB" id="A0A8J7AP60"/>
<dbReference type="Proteomes" id="UP000636505">
    <property type="component" value="Unassembled WGS sequence"/>
</dbReference>
<dbReference type="SUPFAM" id="SSF53448">
    <property type="entry name" value="Nucleotide-diphospho-sugar transferases"/>
    <property type="match status" value="1"/>
</dbReference>
<evidence type="ECO:0000313" key="2">
    <source>
        <dbReference type="EMBL" id="MBE9078024.1"/>
    </source>
</evidence>
<dbReference type="Gene3D" id="3.90.550.10">
    <property type="entry name" value="Spore Coat Polysaccharide Biosynthesis Protein SpsA, Chain A"/>
    <property type="match status" value="1"/>
</dbReference>
<reference evidence="2" key="1">
    <citation type="submission" date="2020-10" db="EMBL/GenBank/DDBJ databases">
        <authorList>
            <person name="Castelo-Branco R."/>
            <person name="Eusebio N."/>
            <person name="Adriana R."/>
            <person name="Vieira A."/>
            <person name="Brugerolle De Fraissinette N."/>
            <person name="Rezende De Castro R."/>
            <person name="Schneider M.P."/>
            <person name="Vasconcelos V."/>
            <person name="Leao P.N."/>
        </authorList>
    </citation>
    <scope>NUCLEOTIDE SEQUENCE</scope>
    <source>
        <strain evidence="2">LEGE 07310</strain>
    </source>
</reference>
<dbReference type="EMBL" id="JADEXG010000025">
    <property type="protein sequence ID" value="MBE9078024.1"/>
    <property type="molecule type" value="Genomic_DNA"/>
</dbReference>
<dbReference type="CDD" id="cd00761">
    <property type="entry name" value="Glyco_tranf_GTA_type"/>
    <property type="match status" value="1"/>
</dbReference>
<keyword evidence="3" id="KW-1185">Reference proteome</keyword>
<comment type="caution">
    <text evidence="2">The sequence shown here is derived from an EMBL/GenBank/DDBJ whole genome shotgun (WGS) entry which is preliminary data.</text>
</comment>
<dbReference type="InterPro" id="IPR050834">
    <property type="entry name" value="Glycosyltransf_2"/>
</dbReference>
<dbReference type="InterPro" id="IPR001173">
    <property type="entry name" value="Glyco_trans_2-like"/>
</dbReference>
<feature type="domain" description="Glycosyltransferase 2-like" evidence="1">
    <location>
        <begin position="5"/>
        <end position="140"/>
    </location>
</feature>
<dbReference type="InterPro" id="IPR029044">
    <property type="entry name" value="Nucleotide-diphossugar_trans"/>
</dbReference>
<sequence length="345" mass="39268">MVDFSVVICTYNGASRLPQVLERLRSQLYTQTFSWEVLIVDNNSQDDTARLVQQYQADWLPAVPLRYVFEPRQGLAYARRLAVQTVVSPLIGFLDDDTWPEDTWVSAAYQFAQQHPQVGAFGSAIRGSYEVLPPPNFQRIACCLAVIQRGAEPFQYSAERGVLPAGAGMVIRRRAWVDCVPEQPSLTGVCGSSLDAKGEDVETLSYLRSGGWPIWHNPHMQLFHRIPKARLERGYLLTLFQRIGYSRYPLRMVRYAAWQRPLMVGLHGANDLRKVILHILHTRQLTDLETTEACERMLLYSSLLSPLYHWQSQIGQGLSWVPLQARLRAKLRSRLGSGLLQRLCS</sequence>
<dbReference type="PANTHER" id="PTHR43685:SF2">
    <property type="entry name" value="GLYCOSYLTRANSFERASE 2-LIKE DOMAIN-CONTAINING PROTEIN"/>
    <property type="match status" value="1"/>
</dbReference>
<dbReference type="Pfam" id="PF00535">
    <property type="entry name" value="Glycos_transf_2"/>
    <property type="match status" value="1"/>
</dbReference>
<gene>
    <name evidence="2" type="ORF">IQ241_12090</name>
</gene>
<dbReference type="NCBIfam" id="NF038302">
    <property type="entry name" value="EPS_HpsE"/>
    <property type="match status" value="1"/>
</dbReference>
<protein>
    <submittedName>
        <fullName evidence="2">Glycosyltransferase family 2 protein</fullName>
    </submittedName>
</protein>